<dbReference type="EMBL" id="JAAAMG010000006">
    <property type="protein sequence ID" value="NDW04556.1"/>
    <property type="molecule type" value="Genomic_DNA"/>
</dbReference>
<gene>
    <name evidence="1" type="ORF">GTK09_08960</name>
</gene>
<keyword evidence="2" id="KW-1185">Reference proteome</keyword>
<proteinExistence type="predicted"/>
<reference evidence="1 2" key="1">
    <citation type="submission" date="2020-01" db="EMBL/GenBank/DDBJ databases">
        <title>Jiella pacifica sp. nov.</title>
        <authorList>
            <person name="Xue Z."/>
            <person name="Zhu S."/>
            <person name="Chen J."/>
            <person name="Yang J."/>
        </authorList>
    </citation>
    <scope>NUCLEOTIDE SEQUENCE [LARGE SCALE GENOMIC DNA]</scope>
    <source>
        <strain evidence="1 2">40Bstr34</strain>
    </source>
</reference>
<protein>
    <submittedName>
        <fullName evidence="1">Uncharacterized protein</fullName>
    </submittedName>
</protein>
<comment type="caution">
    <text evidence="1">The sequence shown here is derived from an EMBL/GenBank/DDBJ whole genome shotgun (WGS) entry which is preliminary data.</text>
</comment>
<name>A0A6N9T3E0_9HYPH</name>
<organism evidence="1 2">
    <name type="scientific">Jiella pacifica</name>
    <dbReference type="NCBI Taxonomy" id="2696469"/>
    <lineage>
        <taxon>Bacteria</taxon>
        <taxon>Pseudomonadati</taxon>
        <taxon>Pseudomonadota</taxon>
        <taxon>Alphaproteobacteria</taxon>
        <taxon>Hyphomicrobiales</taxon>
        <taxon>Aurantimonadaceae</taxon>
        <taxon>Jiella</taxon>
    </lineage>
</organism>
<dbReference type="Proteomes" id="UP000469011">
    <property type="component" value="Unassembled WGS sequence"/>
</dbReference>
<dbReference type="RefSeq" id="WP_163462817.1">
    <property type="nucleotide sequence ID" value="NZ_JAAAMG010000006.1"/>
</dbReference>
<dbReference type="AlphaFoldDB" id="A0A6N9T3E0"/>
<accession>A0A6N9T3E0</accession>
<evidence type="ECO:0000313" key="1">
    <source>
        <dbReference type="EMBL" id="NDW04556.1"/>
    </source>
</evidence>
<evidence type="ECO:0000313" key="2">
    <source>
        <dbReference type="Proteomes" id="UP000469011"/>
    </source>
</evidence>
<sequence>MTNDYVTYDISLQRLRQLQQQERRIVGIERLIVDEEGRVTPDLDGIADFSDASREQSHVAAWRFLKMYGSDPHERFDFVVE</sequence>